<evidence type="ECO:0000313" key="3">
    <source>
        <dbReference type="Proteomes" id="UP000193144"/>
    </source>
</evidence>
<sequence>MNNPESNKTYTPKQALVPTPQLYDELVGDCMENLAKVTIAGMVPTDSNSVFLDIGCGTGAGTAEIVAHVGDTHSLIIKGVDIDKQALEVYRQKVAEYNWPAEAIKGDAHDLPLTDSTFSHAIGTAFLFVLPNDGVPAVKEIYRVLKPGGVAAFNSWAYVPNMQPIQIAANLTRPEGTPLPRGGMDKWENPDLLRRVLEEGGFDEDKITLTKVEVQATTTTIDRYASMLWSFIGGTSAAGWLDSDEFKWDEAIKIIKQELSKSDGYKELEGGKLQLKFIANIAIAIK</sequence>
<keyword evidence="2" id="KW-0808">Transferase</keyword>
<dbReference type="GO" id="GO:0008168">
    <property type="term" value="F:methyltransferase activity"/>
    <property type="evidence" value="ECO:0007669"/>
    <property type="project" value="UniProtKB-KW"/>
</dbReference>
<dbReference type="STRING" id="1231657.A0A1Y2A8C6"/>
<dbReference type="AlphaFoldDB" id="A0A1Y2A8C6"/>
<proteinExistence type="predicted"/>
<dbReference type="SUPFAM" id="SSF53335">
    <property type="entry name" value="S-adenosyl-L-methionine-dependent methyltransferases"/>
    <property type="match status" value="1"/>
</dbReference>
<keyword evidence="2" id="KW-0489">Methyltransferase</keyword>
<dbReference type="Proteomes" id="UP000193144">
    <property type="component" value="Unassembled WGS sequence"/>
</dbReference>
<dbReference type="PANTHER" id="PTHR42912">
    <property type="entry name" value="METHYLTRANSFERASE"/>
    <property type="match status" value="1"/>
</dbReference>
<evidence type="ECO:0000259" key="1">
    <source>
        <dbReference type="Pfam" id="PF13649"/>
    </source>
</evidence>
<protein>
    <submittedName>
        <fullName evidence="2">S-adenosyl-L-methionine-dependent methyltransferase</fullName>
    </submittedName>
</protein>
<dbReference type="CDD" id="cd02440">
    <property type="entry name" value="AdoMet_MTases"/>
    <property type="match status" value="1"/>
</dbReference>
<keyword evidence="3" id="KW-1185">Reference proteome</keyword>
<dbReference type="OrthoDB" id="2013972at2759"/>
<dbReference type="Pfam" id="PF13649">
    <property type="entry name" value="Methyltransf_25"/>
    <property type="match status" value="1"/>
</dbReference>
<dbReference type="InterPro" id="IPR029063">
    <property type="entry name" value="SAM-dependent_MTases_sf"/>
</dbReference>
<dbReference type="EMBL" id="MCFA01000006">
    <property type="protein sequence ID" value="ORY18567.1"/>
    <property type="molecule type" value="Genomic_DNA"/>
</dbReference>
<dbReference type="InterPro" id="IPR050508">
    <property type="entry name" value="Methyltransf_Superfamily"/>
</dbReference>
<name>A0A1Y2A8C6_9PLEO</name>
<gene>
    <name evidence="2" type="ORF">BCR34DRAFT_553860</name>
</gene>
<accession>A0A1Y2A8C6</accession>
<dbReference type="InterPro" id="IPR041698">
    <property type="entry name" value="Methyltransf_25"/>
</dbReference>
<evidence type="ECO:0000313" key="2">
    <source>
        <dbReference type="EMBL" id="ORY18567.1"/>
    </source>
</evidence>
<feature type="domain" description="Methyltransferase" evidence="1">
    <location>
        <begin position="52"/>
        <end position="149"/>
    </location>
</feature>
<organism evidence="2 3">
    <name type="scientific">Clohesyomyces aquaticus</name>
    <dbReference type="NCBI Taxonomy" id="1231657"/>
    <lineage>
        <taxon>Eukaryota</taxon>
        <taxon>Fungi</taxon>
        <taxon>Dikarya</taxon>
        <taxon>Ascomycota</taxon>
        <taxon>Pezizomycotina</taxon>
        <taxon>Dothideomycetes</taxon>
        <taxon>Pleosporomycetidae</taxon>
        <taxon>Pleosporales</taxon>
        <taxon>Lindgomycetaceae</taxon>
        <taxon>Clohesyomyces</taxon>
    </lineage>
</organism>
<dbReference type="Gene3D" id="3.40.50.150">
    <property type="entry name" value="Vaccinia Virus protein VP39"/>
    <property type="match status" value="1"/>
</dbReference>
<reference evidence="2 3" key="1">
    <citation type="submission" date="2016-07" db="EMBL/GenBank/DDBJ databases">
        <title>Pervasive Adenine N6-methylation of Active Genes in Fungi.</title>
        <authorList>
            <consortium name="DOE Joint Genome Institute"/>
            <person name="Mondo S.J."/>
            <person name="Dannebaum R.O."/>
            <person name="Kuo R.C."/>
            <person name="Labutti K."/>
            <person name="Haridas S."/>
            <person name="Kuo A."/>
            <person name="Salamov A."/>
            <person name="Ahrendt S.R."/>
            <person name="Lipzen A."/>
            <person name="Sullivan W."/>
            <person name="Andreopoulos W.B."/>
            <person name="Clum A."/>
            <person name="Lindquist E."/>
            <person name="Daum C."/>
            <person name="Ramamoorthy G.K."/>
            <person name="Gryganskyi A."/>
            <person name="Culley D."/>
            <person name="Magnuson J.K."/>
            <person name="James T.Y."/>
            <person name="O'Malley M.A."/>
            <person name="Stajich J.E."/>
            <person name="Spatafora J.W."/>
            <person name="Visel A."/>
            <person name="Grigoriev I.V."/>
        </authorList>
    </citation>
    <scope>NUCLEOTIDE SEQUENCE [LARGE SCALE GENOMIC DNA]</scope>
    <source>
        <strain evidence="2 3">CBS 115471</strain>
    </source>
</reference>
<dbReference type="GO" id="GO:0032259">
    <property type="term" value="P:methylation"/>
    <property type="evidence" value="ECO:0007669"/>
    <property type="project" value="UniProtKB-KW"/>
</dbReference>
<comment type="caution">
    <text evidence="2">The sequence shown here is derived from an EMBL/GenBank/DDBJ whole genome shotgun (WGS) entry which is preliminary data.</text>
</comment>